<dbReference type="PANTHER" id="PTHR13318">
    <property type="entry name" value="PARTNER OF PAIRED, ISOFORM B-RELATED"/>
    <property type="match status" value="1"/>
</dbReference>
<reference evidence="2 3" key="1">
    <citation type="submission" date="2019-05" db="EMBL/GenBank/DDBJ databases">
        <title>Mikania micrantha, genome provides insights into the molecular mechanism of rapid growth.</title>
        <authorList>
            <person name="Liu B."/>
        </authorList>
    </citation>
    <scope>NUCLEOTIDE SEQUENCE [LARGE SCALE GENOMIC DNA]</scope>
    <source>
        <strain evidence="2">NLD-2019</strain>
        <tissue evidence="2">Leaf</tissue>
    </source>
</reference>
<protein>
    <recommendedName>
        <fullName evidence="1">F-box domain-containing protein</fullName>
    </recommendedName>
</protein>
<evidence type="ECO:0000313" key="3">
    <source>
        <dbReference type="Proteomes" id="UP000326396"/>
    </source>
</evidence>
<proteinExistence type="predicted"/>
<dbReference type="InterPro" id="IPR057207">
    <property type="entry name" value="FBXL15_LRR"/>
</dbReference>
<dbReference type="InterPro" id="IPR006553">
    <property type="entry name" value="Leu-rich_rpt_Cys-con_subtyp"/>
</dbReference>
<gene>
    <name evidence="2" type="ORF">E3N88_06414</name>
</gene>
<dbReference type="FunFam" id="3.80.10.10:FF:000276">
    <property type="entry name" value="F-box/LRR-repeat protein 3"/>
    <property type="match status" value="1"/>
</dbReference>
<dbReference type="SUPFAM" id="SSF52047">
    <property type="entry name" value="RNI-like"/>
    <property type="match status" value="2"/>
</dbReference>
<dbReference type="PANTHER" id="PTHR13318:SF272">
    <property type="entry name" value="OS12G0552700 PROTEIN"/>
    <property type="match status" value="1"/>
</dbReference>
<feature type="domain" description="F-box" evidence="1">
    <location>
        <begin position="181"/>
        <end position="221"/>
    </location>
</feature>
<comment type="caution">
    <text evidence="2">The sequence shown here is derived from an EMBL/GenBank/DDBJ whole genome shotgun (WGS) entry which is preliminary data.</text>
</comment>
<dbReference type="InterPro" id="IPR001810">
    <property type="entry name" value="F-box_dom"/>
</dbReference>
<dbReference type="Gene3D" id="3.80.10.10">
    <property type="entry name" value="Ribonuclease Inhibitor"/>
    <property type="match status" value="4"/>
</dbReference>
<dbReference type="GO" id="GO:0031146">
    <property type="term" value="P:SCF-dependent proteasomal ubiquitin-dependent protein catabolic process"/>
    <property type="evidence" value="ECO:0007669"/>
    <property type="project" value="TreeGrafter"/>
</dbReference>
<sequence>MISQCKQNILPISLKVERDKWVWEENHPMDFSVRAARELIEARLLPLDNYRLDRIPSQDGLIKRGILINPLCSFCSTHSEITVQLLLRCETASSVWDKAFMWCKVPRELILTINDLLSMQDSWPFSIVHKKLLHAIFITSLWCIWKARNAKSFDNRSLVPVEIVDSSSVHVMDSCLILSIMSDDILSRILDRLDDSDRKSFRATCRSFHRVESDHRTRIKFLRPEYVSNLLRNYNRADTLDFSSCPRIHDGSISVLLSDVSCIGWARRLKKLVLSRTTSLRFSGLEMLVRSCPRLQAVDVSHCCQFGDREAAALSCAAELREIKMDKCLKLTDVGLAKIAVRCEKLEKMSLKWCLDITDLGIDLLSKKCPCLKHLSVSYLKISNESLRSISSLKKLEVLLMLGCGLVGDEGLHFLGNGCPSLQVLDVSRCERVSSAGLNSITRGCKGLQKLNTGYYFLELSTIVIQNFKDLKHLKTIRVDGARVNNYFFHIISTNCLCLVEVGLSKCEGVDDAGIMQLAHGHPGLKLLDLTCCDDLTDMAISAIASSCTKLLCLKLESCSFLTEKSFSCIGSSCVLLEELDLTECCVNDKGLEYLSKCVELQCLRLGICTDISGKGLSYIASNCKNLKELDLYRCINVGDDGLGFIASGCKKIRKLNLCYCSKITDIGMTYLSQLEELSDLEMRCILKVTSVGLTALASGCRKLSELDIKHCENISDAGFWSLAYYSWNLQQINLSFCGVSDAGLCMMMSNLTRLQDVKLVNLTKVSVRGYELALRASCARLKKVKVIASLRPLLSVELLEALEANGCRIRWD</sequence>
<dbReference type="InterPro" id="IPR032675">
    <property type="entry name" value="LRR_dom_sf"/>
</dbReference>
<dbReference type="InterPro" id="IPR036047">
    <property type="entry name" value="F-box-like_dom_sf"/>
</dbReference>
<dbReference type="OrthoDB" id="423607at2759"/>
<dbReference type="SMART" id="SM00367">
    <property type="entry name" value="LRR_CC"/>
    <property type="match status" value="15"/>
</dbReference>
<organism evidence="2 3">
    <name type="scientific">Mikania micrantha</name>
    <name type="common">bitter vine</name>
    <dbReference type="NCBI Taxonomy" id="192012"/>
    <lineage>
        <taxon>Eukaryota</taxon>
        <taxon>Viridiplantae</taxon>
        <taxon>Streptophyta</taxon>
        <taxon>Embryophyta</taxon>
        <taxon>Tracheophyta</taxon>
        <taxon>Spermatophyta</taxon>
        <taxon>Magnoliopsida</taxon>
        <taxon>eudicotyledons</taxon>
        <taxon>Gunneridae</taxon>
        <taxon>Pentapetalae</taxon>
        <taxon>asterids</taxon>
        <taxon>campanulids</taxon>
        <taxon>Asterales</taxon>
        <taxon>Asteraceae</taxon>
        <taxon>Asteroideae</taxon>
        <taxon>Heliantheae alliance</taxon>
        <taxon>Eupatorieae</taxon>
        <taxon>Mikania</taxon>
    </lineage>
</organism>
<dbReference type="SMART" id="SM00256">
    <property type="entry name" value="FBOX"/>
    <property type="match status" value="1"/>
</dbReference>
<dbReference type="AlphaFoldDB" id="A0A5N6PNP9"/>
<dbReference type="Pfam" id="PF25372">
    <property type="entry name" value="DUF7885"/>
    <property type="match status" value="2"/>
</dbReference>
<evidence type="ECO:0000259" key="1">
    <source>
        <dbReference type="SMART" id="SM00256"/>
    </source>
</evidence>
<accession>A0A5N6PNP9</accession>
<name>A0A5N6PNP9_9ASTR</name>
<dbReference type="Pfam" id="PF00646">
    <property type="entry name" value="F-box"/>
    <property type="match status" value="1"/>
</dbReference>
<dbReference type="Proteomes" id="UP000326396">
    <property type="component" value="Linkage Group LG11"/>
</dbReference>
<evidence type="ECO:0000313" key="2">
    <source>
        <dbReference type="EMBL" id="KAD6795518.1"/>
    </source>
</evidence>
<dbReference type="SUPFAM" id="SSF81383">
    <property type="entry name" value="F-box domain"/>
    <property type="match status" value="1"/>
</dbReference>
<dbReference type="GO" id="GO:0019005">
    <property type="term" value="C:SCF ubiquitin ligase complex"/>
    <property type="evidence" value="ECO:0007669"/>
    <property type="project" value="TreeGrafter"/>
</dbReference>
<dbReference type="EMBL" id="SZYD01000003">
    <property type="protein sequence ID" value="KAD6795518.1"/>
    <property type="molecule type" value="Genomic_DNA"/>
</dbReference>
<keyword evidence="3" id="KW-1185">Reference proteome</keyword>